<dbReference type="GeneID" id="20644659"/>
<dbReference type="InParanoid" id="G4YH21"/>
<sequence>MEVLNAFFATSAPMSFAFSGRDLSVENEEDHPQPFEPAETLYRPESDESAFLLWCKDPNSLGNHNLGVNSNDHEAKFRTVFGMMGDHFKLSRLRGHVWREWLWARPPQVLCT</sequence>
<keyword evidence="2" id="KW-1185">Reference proteome</keyword>
<organism evidence="1 2">
    <name type="scientific">Phytophthora sojae (strain P6497)</name>
    <name type="common">Soybean stem and root rot agent</name>
    <name type="synonym">Phytophthora megasperma f. sp. glycines</name>
    <dbReference type="NCBI Taxonomy" id="1094619"/>
    <lineage>
        <taxon>Eukaryota</taxon>
        <taxon>Sar</taxon>
        <taxon>Stramenopiles</taxon>
        <taxon>Oomycota</taxon>
        <taxon>Peronosporomycetes</taxon>
        <taxon>Peronosporales</taxon>
        <taxon>Peronosporaceae</taxon>
        <taxon>Phytophthora</taxon>
    </lineage>
</organism>
<name>G4YH21_PHYSP</name>
<accession>G4YH21</accession>
<dbReference type="EMBL" id="JH159151">
    <property type="protein sequence ID" value="EGZ27722.1"/>
    <property type="molecule type" value="Genomic_DNA"/>
</dbReference>
<gene>
    <name evidence="1" type="ORF">PHYSODRAFT_321469</name>
</gene>
<protein>
    <submittedName>
        <fullName evidence="1">Uncharacterized protein</fullName>
    </submittedName>
</protein>
<dbReference type="Proteomes" id="UP000002640">
    <property type="component" value="Unassembled WGS sequence"/>
</dbReference>
<dbReference type="KEGG" id="psoj:PHYSODRAFT_321469"/>
<proteinExistence type="predicted"/>
<evidence type="ECO:0000313" key="1">
    <source>
        <dbReference type="EMBL" id="EGZ27722.1"/>
    </source>
</evidence>
<dbReference type="AlphaFoldDB" id="G4YH21"/>
<reference evidence="1 2" key="1">
    <citation type="journal article" date="2006" name="Science">
        <title>Phytophthora genome sequences uncover evolutionary origins and mechanisms of pathogenesis.</title>
        <authorList>
            <person name="Tyler B.M."/>
            <person name="Tripathy S."/>
            <person name="Zhang X."/>
            <person name="Dehal P."/>
            <person name="Jiang R.H."/>
            <person name="Aerts A."/>
            <person name="Arredondo F.D."/>
            <person name="Baxter L."/>
            <person name="Bensasson D."/>
            <person name="Beynon J.L."/>
            <person name="Chapman J."/>
            <person name="Damasceno C.M."/>
            <person name="Dorrance A.E."/>
            <person name="Dou D."/>
            <person name="Dickerman A.W."/>
            <person name="Dubchak I.L."/>
            <person name="Garbelotto M."/>
            <person name="Gijzen M."/>
            <person name="Gordon S.G."/>
            <person name="Govers F."/>
            <person name="Grunwald N.J."/>
            <person name="Huang W."/>
            <person name="Ivors K.L."/>
            <person name="Jones R.W."/>
            <person name="Kamoun S."/>
            <person name="Krampis K."/>
            <person name="Lamour K.H."/>
            <person name="Lee M.K."/>
            <person name="McDonald W.H."/>
            <person name="Medina M."/>
            <person name="Meijer H.J."/>
            <person name="Nordberg E.K."/>
            <person name="Maclean D.J."/>
            <person name="Ospina-Giraldo M.D."/>
            <person name="Morris P.F."/>
            <person name="Phuntumart V."/>
            <person name="Putnam N.H."/>
            <person name="Rash S."/>
            <person name="Rose J.K."/>
            <person name="Sakihama Y."/>
            <person name="Salamov A.A."/>
            <person name="Savidor A."/>
            <person name="Scheuring C.F."/>
            <person name="Smith B.M."/>
            <person name="Sobral B.W."/>
            <person name="Terry A."/>
            <person name="Torto-Alalibo T.A."/>
            <person name="Win J."/>
            <person name="Xu Z."/>
            <person name="Zhang H."/>
            <person name="Grigoriev I.V."/>
            <person name="Rokhsar D.S."/>
            <person name="Boore J.L."/>
        </authorList>
    </citation>
    <scope>NUCLEOTIDE SEQUENCE [LARGE SCALE GENOMIC DNA]</scope>
    <source>
        <strain evidence="1 2">P6497</strain>
    </source>
</reference>
<dbReference type="RefSeq" id="XP_009514997.1">
    <property type="nucleotide sequence ID" value="XM_009516702.1"/>
</dbReference>
<evidence type="ECO:0000313" key="2">
    <source>
        <dbReference type="Proteomes" id="UP000002640"/>
    </source>
</evidence>